<sequence>MAQNQDDGPDWFHDLDPLDTLFLGTAWPQEFRDEVEFSNARDAWLDMLRGTVHWSGIERFVRLVVDTSVEHDKPIDDGELMLLVAGRVEAAKLDQRKLPRDLLADHALADARTVFGPPDDLPLPDPPASAAEQVERFWAS</sequence>
<reference evidence="2" key="1">
    <citation type="journal article" date="2019" name="Int. J. Syst. Evol. Microbiol.">
        <title>The Global Catalogue of Microorganisms (GCM) 10K type strain sequencing project: providing services to taxonomists for standard genome sequencing and annotation.</title>
        <authorList>
            <consortium name="The Broad Institute Genomics Platform"/>
            <consortium name="The Broad Institute Genome Sequencing Center for Infectious Disease"/>
            <person name="Wu L."/>
            <person name="Ma J."/>
        </authorList>
    </citation>
    <scope>NUCLEOTIDE SEQUENCE [LARGE SCALE GENOMIC DNA]</scope>
    <source>
        <strain evidence="2">JCM 31696</strain>
    </source>
</reference>
<keyword evidence="2" id="KW-1185">Reference proteome</keyword>
<accession>A0ABW3CSB8</accession>
<dbReference type="Proteomes" id="UP001597083">
    <property type="component" value="Unassembled WGS sequence"/>
</dbReference>
<name>A0ABW3CSB8_9ACTN</name>
<feature type="non-terminal residue" evidence="1">
    <location>
        <position position="140"/>
    </location>
</feature>
<organism evidence="1 2">
    <name type="scientific">Actinomadura adrarensis</name>
    <dbReference type="NCBI Taxonomy" id="1819600"/>
    <lineage>
        <taxon>Bacteria</taxon>
        <taxon>Bacillati</taxon>
        <taxon>Actinomycetota</taxon>
        <taxon>Actinomycetes</taxon>
        <taxon>Streptosporangiales</taxon>
        <taxon>Thermomonosporaceae</taxon>
        <taxon>Actinomadura</taxon>
    </lineage>
</organism>
<evidence type="ECO:0000313" key="2">
    <source>
        <dbReference type="Proteomes" id="UP001597083"/>
    </source>
</evidence>
<proteinExistence type="predicted"/>
<comment type="caution">
    <text evidence="1">The sequence shown here is derived from an EMBL/GenBank/DDBJ whole genome shotgun (WGS) entry which is preliminary data.</text>
</comment>
<gene>
    <name evidence="1" type="ORF">ACFQ07_32010</name>
</gene>
<protein>
    <submittedName>
        <fullName evidence="1">Uncharacterized protein</fullName>
    </submittedName>
</protein>
<dbReference type="EMBL" id="JBHTIR010004294">
    <property type="protein sequence ID" value="MFD0856899.1"/>
    <property type="molecule type" value="Genomic_DNA"/>
</dbReference>
<evidence type="ECO:0000313" key="1">
    <source>
        <dbReference type="EMBL" id="MFD0856899.1"/>
    </source>
</evidence>